<protein>
    <submittedName>
        <fullName evidence="2">Uncharacterized protein</fullName>
    </submittedName>
</protein>
<feature type="region of interest" description="Disordered" evidence="1">
    <location>
        <begin position="67"/>
        <end position="105"/>
    </location>
</feature>
<reference evidence="2 3" key="1">
    <citation type="journal article" date="2022" name="G3 (Bethesda)">
        <title>Whole-genome sequence and methylome profiling of the almond [Prunus dulcis (Mill.) D.A. Webb] cultivar 'Nonpareil'.</title>
        <authorList>
            <person name="D'Amico-Willman K.M."/>
            <person name="Ouma W.Z."/>
            <person name="Meulia T."/>
            <person name="Sideli G.M."/>
            <person name="Gradziel T.M."/>
            <person name="Fresnedo-Ramirez J."/>
        </authorList>
    </citation>
    <scope>NUCLEOTIDE SEQUENCE [LARGE SCALE GENOMIC DNA]</scope>
    <source>
        <strain evidence="2">Clone GOH B32 T37-40</strain>
    </source>
</reference>
<proteinExistence type="predicted"/>
<evidence type="ECO:0000313" key="3">
    <source>
        <dbReference type="Proteomes" id="UP001054821"/>
    </source>
</evidence>
<dbReference type="EMBL" id="JAJFAZ020000007">
    <property type="protein sequence ID" value="KAI5317188.1"/>
    <property type="molecule type" value="Genomic_DNA"/>
</dbReference>
<name>A0AAD4V3H2_PRUDU</name>
<evidence type="ECO:0000256" key="1">
    <source>
        <dbReference type="SAM" id="MobiDB-lite"/>
    </source>
</evidence>
<sequence length="215" mass="23889">MWNTDVLEVSRRWESDIGNSPLILITYCNEKDISKKLDLKLSASPLPRTSKCGSSIVLTQMISLANERSPRSEIPKKRKATPRPSKDEVVTSQAKDMSPLRKKPTLPSAVINSSLKEVLSAEKTQVKTASSSSAKVKHLIDEDNKKIDVAPLLDKHASSAKLQEVKRGTSLTLLIPFEARMKEAKETRESSACANWWSKEELEKKTAELNSMLSA</sequence>
<evidence type="ECO:0000313" key="2">
    <source>
        <dbReference type="EMBL" id="KAI5317188.1"/>
    </source>
</evidence>
<accession>A0AAD4V3H2</accession>
<organism evidence="2 3">
    <name type="scientific">Prunus dulcis</name>
    <name type="common">Almond</name>
    <name type="synonym">Amygdalus dulcis</name>
    <dbReference type="NCBI Taxonomy" id="3755"/>
    <lineage>
        <taxon>Eukaryota</taxon>
        <taxon>Viridiplantae</taxon>
        <taxon>Streptophyta</taxon>
        <taxon>Embryophyta</taxon>
        <taxon>Tracheophyta</taxon>
        <taxon>Spermatophyta</taxon>
        <taxon>Magnoliopsida</taxon>
        <taxon>eudicotyledons</taxon>
        <taxon>Gunneridae</taxon>
        <taxon>Pentapetalae</taxon>
        <taxon>rosids</taxon>
        <taxon>fabids</taxon>
        <taxon>Rosales</taxon>
        <taxon>Rosaceae</taxon>
        <taxon>Amygdaloideae</taxon>
        <taxon>Amygdaleae</taxon>
        <taxon>Prunus</taxon>
    </lineage>
</organism>
<gene>
    <name evidence="2" type="ORF">L3X38_036895</name>
</gene>
<dbReference type="Proteomes" id="UP001054821">
    <property type="component" value="Chromosome 7"/>
</dbReference>
<dbReference type="AlphaFoldDB" id="A0AAD4V3H2"/>
<comment type="caution">
    <text evidence="2">The sequence shown here is derived from an EMBL/GenBank/DDBJ whole genome shotgun (WGS) entry which is preliminary data.</text>
</comment>
<keyword evidence="3" id="KW-1185">Reference proteome</keyword>